<keyword evidence="8" id="KW-0677">Repeat</keyword>
<keyword evidence="21" id="KW-1185">Reference proteome</keyword>
<organism evidence="20 21">
    <name type="scientific">Eleusine coracana subsp. coracana</name>
    <dbReference type="NCBI Taxonomy" id="191504"/>
    <lineage>
        <taxon>Eukaryota</taxon>
        <taxon>Viridiplantae</taxon>
        <taxon>Streptophyta</taxon>
        <taxon>Embryophyta</taxon>
        <taxon>Tracheophyta</taxon>
        <taxon>Spermatophyta</taxon>
        <taxon>Magnoliopsida</taxon>
        <taxon>Liliopsida</taxon>
        <taxon>Poales</taxon>
        <taxon>Poaceae</taxon>
        <taxon>PACMAD clade</taxon>
        <taxon>Chloridoideae</taxon>
        <taxon>Cynodonteae</taxon>
        <taxon>Eleusininae</taxon>
        <taxon>Eleusine</taxon>
    </lineage>
</organism>
<evidence type="ECO:0000256" key="6">
    <source>
        <dbReference type="ARBA" id="ARBA00022692"/>
    </source>
</evidence>
<dbReference type="SMART" id="SM00220">
    <property type="entry name" value="S_TKc"/>
    <property type="match status" value="1"/>
</dbReference>
<dbReference type="AlphaFoldDB" id="A0AAV5EV44"/>
<dbReference type="Pfam" id="PF11721">
    <property type="entry name" value="Malectin"/>
    <property type="match status" value="1"/>
</dbReference>
<keyword evidence="6 18" id="KW-0812">Transmembrane</keyword>
<proteinExistence type="predicted"/>
<keyword evidence="7" id="KW-0732">Signal</keyword>
<dbReference type="PROSITE" id="PS00107">
    <property type="entry name" value="PROTEIN_KINASE_ATP"/>
    <property type="match status" value="1"/>
</dbReference>
<reference evidence="20" key="1">
    <citation type="journal article" date="2018" name="DNA Res.">
        <title>Multiple hybrid de novo genome assembly of finger millet, an orphan allotetraploid crop.</title>
        <authorList>
            <person name="Hatakeyama M."/>
            <person name="Aluri S."/>
            <person name="Balachadran M.T."/>
            <person name="Sivarajan S.R."/>
            <person name="Patrignani A."/>
            <person name="Gruter S."/>
            <person name="Poveda L."/>
            <person name="Shimizu-Inatsugi R."/>
            <person name="Baeten J."/>
            <person name="Francoijs K.J."/>
            <person name="Nataraja K.N."/>
            <person name="Reddy Y.A.N."/>
            <person name="Phadnis S."/>
            <person name="Ravikumar R.L."/>
            <person name="Schlapbach R."/>
            <person name="Sreeman S.M."/>
            <person name="Shimizu K.K."/>
        </authorList>
    </citation>
    <scope>NUCLEOTIDE SEQUENCE</scope>
</reference>
<dbReference type="EMBL" id="BQKI01000079">
    <property type="protein sequence ID" value="GJN26456.1"/>
    <property type="molecule type" value="Genomic_DNA"/>
</dbReference>
<comment type="subcellular location">
    <subcellularLocation>
        <location evidence="1">Cell membrane</location>
        <topology evidence="1">Single-pass membrane protein</topology>
    </subcellularLocation>
</comment>
<gene>
    <name evidence="20" type="primary">gb14387</name>
    <name evidence="20" type="ORF">PR202_gb14387</name>
</gene>
<dbReference type="InterPro" id="IPR017441">
    <property type="entry name" value="Protein_kinase_ATP_BS"/>
</dbReference>
<accession>A0AAV5EV44</accession>
<dbReference type="PANTHER" id="PTHR48006:SF41">
    <property type="entry name" value="OS04G0616500 PROTEIN"/>
    <property type="match status" value="1"/>
</dbReference>
<dbReference type="SUPFAM" id="SSF56112">
    <property type="entry name" value="Protein kinase-like (PK-like)"/>
    <property type="match status" value="1"/>
</dbReference>
<dbReference type="InterPro" id="IPR000719">
    <property type="entry name" value="Prot_kinase_dom"/>
</dbReference>
<evidence type="ECO:0000256" key="7">
    <source>
        <dbReference type="ARBA" id="ARBA00022729"/>
    </source>
</evidence>
<keyword evidence="12 18" id="KW-1133">Transmembrane helix</keyword>
<evidence type="ECO:0000313" key="20">
    <source>
        <dbReference type="EMBL" id="GJN26456.1"/>
    </source>
</evidence>
<dbReference type="InterPro" id="IPR051824">
    <property type="entry name" value="LRR_Rcpt-Like_S/T_Kinase"/>
</dbReference>
<evidence type="ECO:0000256" key="11">
    <source>
        <dbReference type="ARBA" id="ARBA00022840"/>
    </source>
</evidence>
<evidence type="ECO:0000256" key="1">
    <source>
        <dbReference type="ARBA" id="ARBA00004162"/>
    </source>
</evidence>
<evidence type="ECO:0000256" key="8">
    <source>
        <dbReference type="ARBA" id="ARBA00022737"/>
    </source>
</evidence>
<keyword evidence="10" id="KW-0418">Kinase</keyword>
<dbReference type="GO" id="GO:0004674">
    <property type="term" value="F:protein serine/threonine kinase activity"/>
    <property type="evidence" value="ECO:0007669"/>
    <property type="project" value="UniProtKB-KW"/>
</dbReference>
<evidence type="ECO:0000256" key="9">
    <source>
        <dbReference type="ARBA" id="ARBA00022741"/>
    </source>
</evidence>
<dbReference type="CDD" id="cd14066">
    <property type="entry name" value="STKc_IRAK"/>
    <property type="match status" value="1"/>
</dbReference>
<evidence type="ECO:0000313" key="21">
    <source>
        <dbReference type="Proteomes" id="UP001054889"/>
    </source>
</evidence>
<evidence type="ECO:0000256" key="2">
    <source>
        <dbReference type="ARBA" id="ARBA00012513"/>
    </source>
</evidence>
<keyword evidence="14" id="KW-0675">Receptor</keyword>
<dbReference type="GO" id="GO:0005524">
    <property type="term" value="F:ATP binding"/>
    <property type="evidence" value="ECO:0007669"/>
    <property type="project" value="UniProtKB-UniRule"/>
</dbReference>
<feature type="domain" description="Protein kinase" evidence="19">
    <location>
        <begin position="536"/>
        <end position="852"/>
    </location>
</feature>
<dbReference type="InterPro" id="IPR032675">
    <property type="entry name" value="LRR_dom_sf"/>
</dbReference>
<comment type="caution">
    <text evidence="20">The sequence shown here is derived from an EMBL/GenBank/DDBJ whole genome shotgun (WGS) entry which is preliminary data.</text>
</comment>
<keyword evidence="4" id="KW-0597">Phosphoprotein</keyword>
<dbReference type="Proteomes" id="UP001054889">
    <property type="component" value="Unassembled WGS sequence"/>
</dbReference>
<evidence type="ECO:0000256" key="18">
    <source>
        <dbReference type="SAM" id="Phobius"/>
    </source>
</evidence>
<keyword evidence="11 16" id="KW-0067">ATP-binding</keyword>
<evidence type="ECO:0000259" key="19">
    <source>
        <dbReference type="PROSITE" id="PS50011"/>
    </source>
</evidence>
<evidence type="ECO:0000256" key="15">
    <source>
        <dbReference type="ARBA" id="ARBA00023180"/>
    </source>
</evidence>
<dbReference type="PANTHER" id="PTHR48006">
    <property type="entry name" value="LEUCINE-RICH REPEAT-CONTAINING PROTEIN DDB_G0281931-RELATED"/>
    <property type="match status" value="1"/>
</dbReference>
<dbReference type="SUPFAM" id="SSF52058">
    <property type="entry name" value="L domain-like"/>
    <property type="match status" value="1"/>
</dbReference>
<feature type="transmembrane region" description="Helical" evidence="18">
    <location>
        <begin position="478"/>
        <end position="500"/>
    </location>
</feature>
<evidence type="ECO:0000256" key="12">
    <source>
        <dbReference type="ARBA" id="ARBA00022989"/>
    </source>
</evidence>
<dbReference type="PROSITE" id="PS00108">
    <property type="entry name" value="PROTEIN_KINASE_ST"/>
    <property type="match status" value="1"/>
</dbReference>
<dbReference type="FunFam" id="3.30.200.20:FF:000140">
    <property type="entry name" value="Leucine-rich repeat receptor-like protein kinase"/>
    <property type="match status" value="1"/>
</dbReference>
<sequence length="852" mass="93030">MHARSGCVGTRSPPDIQSTSGVRTVQGQTWSTATHVLVSGSHSATSLVSPYTVLFKLGQKASSAWNISGDPCTGVATDATNIDDNPNFNPGIKCECTDQNNTVCHVTKLTLGTNALTGSVPKELGNLTNLVLLGFGSNNLNGSLPSELGDLVKLKHCPLPATLSNLVQLTNLRIGDIVNGSSSLEFISNMTSLSTLFLGNNSLSRSLPSSIGPSLKNLDFSYNQLSGNFHSWITLNNMQLVLPSGLECLQRNTPCFLGRPQSSSFAVDCGSTRSVSGSDTLMYQSDDAKLGAASYIVTGTPTWGVSNVGTFLNAPNGSYTIYSSRQFQNTLDPELFQTARMSPSSLRYYGVGLENGNYTVTLQFAEFDYEDSQTWKSVGRRVFDIYIQGERKEQNFDIRKAAGGKSYTTVKKQYTIPVTRNFLEIHLFWAGKGTCCIPAQGYYGPAISALSATPNLLADFTPTVRNATQKKSNSKTGVIVGMVVGAAVLGLVALAGLCMWRQKKRKLSLEQQELYSIVGRPNVFSYSELRTATESFSSNNLLGEGGYGSVYKGTLTDGRVVAVKQLSETSHQGKKEFATEIETISRVQHRNLVKLFGCCLEGNKPLLVYEYLENGSLDKALFGTKRSNLDWPTRFDICLCIGRGLAYLHEESSIRVVHRDIKASNVLLDANLNPKISDFGLAKLYDDKKTHVSTKVAGTFGYLAPEYAMRGYMSEKIDVFAFGVVVLETLAGRPNFDNTLDEDKVYILEWVWQLYEEKHPLDVVDPKLTEFNADEVLRAIHVALLCTQGVAPPASVHVAGRLDAYGRRGGGRGCEQAQLHHRVADQGRQHRHLHEQQCQWAAKCGGKGGRVR</sequence>
<evidence type="ECO:0000256" key="17">
    <source>
        <dbReference type="SAM" id="MobiDB-lite"/>
    </source>
</evidence>
<dbReference type="Gene3D" id="3.30.200.20">
    <property type="entry name" value="Phosphorylase Kinase, domain 1"/>
    <property type="match status" value="1"/>
</dbReference>
<dbReference type="FunFam" id="2.60.120.430:FF:000002">
    <property type="entry name" value="Leucine-rich repeat receptor-like protein kinase"/>
    <property type="match status" value="1"/>
</dbReference>
<reference evidence="20" key="2">
    <citation type="submission" date="2021-12" db="EMBL/GenBank/DDBJ databases">
        <title>Resequencing data analysis of finger millet.</title>
        <authorList>
            <person name="Hatakeyama M."/>
            <person name="Aluri S."/>
            <person name="Balachadran M.T."/>
            <person name="Sivarajan S.R."/>
            <person name="Poveda L."/>
            <person name="Shimizu-Inatsugi R."/>
            <person name="Schlapbach R."/>
            <person name="Sreeman S.M."/>
            <person name="Shimizu K.K."/>
        </authorList>
    </citation>
    <scope>NUCLEOTIDE SEQUENCE</scope>
</reference>
<keyword evidence="13 18" id="KW-0472">Membrane</keyword>
<keyword evidence="3" id="KW-0723">Serine/threonine-protein kinase</keyword>
<dbReference type="FunFam" id="1.10.510.10:FF:000044">
    <property type="entry name" value="Putative LRR receptor-like serine/threonine-protein kinase"/>
    <property type="match status" value="1"/>
</dbReference>
<feature type="binding site" evidence="16">
    <location>
        <position position="564"/>
    </location>
    <ligand>
        <name>ATP</name>
        <dbReference type="ChEBI" id="CHEBI:30616"/>
    </ligand>
</feature>
<dbReference type="Pfam" id="PF00069">
    <property type="entry name" value="Pkinase"/>
    <property type="match status" value="1"/>
</dbReference>
<dbReference type="InterPro" id="IPR021720">
    <property type="entry name" value="Malectin_dom"/>
</dbReference>
<evidence type="ECO:0000256" key="3">
    <source>
        <dbReference type="ARBA" id="ARBA00022527"/>
    </source>
</evidence>
<dbReference type="GO" id="GO:0005886">
    <property type="term" value="C:plasma membrane"/>
    <property type="evidence" value="ECO:0007669"/>
    <property type="project" value="UniProtKB-SubCell"/>
</dbReference>
<dbReference type="Gene3D" id="3.80.10.10">
    <property type="entry name" value="Ribonuclease Inhibitor"/>
    <property type="match status" value="1"/>
</dbReference>
<feature type="region of interest" description="Disordered" evidence="17">
    <location>
        <begin position="1"/>
        <end position="22"/>
    </location>
</feature>
<dbReference type="InterPro" id="IPR011009">
    <property type="entry name" value="Kinase-like_dom_sf"/>
</dbReference>
<evidence type="ECO:0000256" key="16">
    <source>
        <dbReference type="PROSITE-ProRule" id="PRU10141"/>
    </source>
</evidence>
<dbReference type="InterPro" id="IPR008271">
    <property type="entry name" value="Ser/Thr_kinase_AS"/>
</dbReference>
<name>A0AAV5EV44_ELECO</name>
<evidence type="ECO:0000256" key="14">
    <source>
        <dbReference type="ARBA" id="ARBA00023170"/>
    </source>
</evidence>
<dbReference type="EC" id="2.7.11.1" evidence="2"/>
<dbReference type="Gene3D" id="1.10.510.10">
    <property type="entry name" value="Transferase(Phosphotransferase) domain 1"/>
    <property type="match status" value="1"/>
</dbReference>
<evidence type="ECO:0000256" key="13">
    <source>
        <dbReference type="ARBA" id="ARBA00023136"/>
    </source>
</evidence>
<evidence type="ECO:0000256" key="10">
    <source>
        <dbReference type="ARBA" id="ARBA00022777"/>
    </source>
</evidence>
<evidence type="ECO:0000256" key="5">
    <source>
        <dbReference type="ARBA" id="ARBA00022679"/>
    </source>
</evidence>
<dbReference type="PROSITE" id="PS50011">
    <property type="entry name" value="PROTEIN_KINASE_DOM"/>
    <property type="match status" value="1"/>
</dbReference>
<protein>
    <recommendedName>
        <fullName evidence="2">non-specific serine/threonine protein kinase</fullName>
        <ecNumber evidence="2">2.7.11.1</ecNumber>
    </recommendedName>
</protein>
<keyword evidence="9 16" id="KW-0547">Nucleotide-binding</keyword>
<keyword evidence="15" id="KW-0325">Glycoprotein</keyword>
<evidence type="ECO:0000256" key="4">
    <source>
        <dbReference type="ARBA" id="ARBA00022553"/>
    </source>
</evidence>
<keyword evidence="5" id="KW-0808">Transferase</keyword>
<dbReference type="Gene3D" id="2.60.120.430">
    <property type="entry name" value="Galactose-binding lectin"/>
    <property type="match status" value="1"/>
</dbReference>